<accession>A0A9W9W0W1</accession>
<keyword evidence="4" id="KW-1185">Reference proteome</keyword>
<dbReference type="Proteomes" id="UP001147747">
    <property type="component" value="Unassembled WGS sequence"/>
</dbReference>
<dbReference type="Gene3D" id="3.40.50.1820">
    <property type="entry name" value="alpha/beta hydrolase"/>
    <property type="match status" value="1"/>
</dbReference>
<reference evidence="3" key="1">
    <citation type="submission" date="2022-12" db="EMBL/GenBank/DDBJ databases">
        <authorList>
            <person name="Petersen C."/>
        </authorList>
    </citation>
    <scope>NUCLEOTIDE SEQUENCE</scope>
    <source>
        <strain evidence="3">IBT 29677</strain>
    </source>
</reference>
<dbReference type="PANTHER" id="PTHR43798:SF31">
    <property type="entry name" value="AB HYDROLASE SUPERFAMILY PROTEIN YCLE"/>
    <property type="match status" value="1"/>
</dbReference>
<keyword evidence="1 3" id="KW-0378">Hydrolase</keyword>
<dbReference type="InterPro" id="IPR029058">
    <property type="entry name" value="AB_hydrolase_fold"/>
</dbReference>
<dbReference type="OrthoDB" id="2498029at2759"/>
<evidence type="ECO:0000259" key="2">
    <source>
        <dbReference type="Pfam" id="PF12697"/>
    </source>
</evidence>
<dbReference type="GO" id="GO:0016787">
    <property type="term" value="F:hydrolase activity"/>
    <property type="evidence" value="ECO:0007669"/>
    <property type="project" value="UniProtKB-KW"/>
</dbReference>
<reference evidence="3" key="2">
    <citation type="journal article" date="2023" name="IMA Fungus">
        <title>Comparative genomic study of the Penicillium genus elucidates a diverse pangenome and 15 lateral gene transfer events.</title>
        <authorList>
            <person name="Petersen C."/>
            <person name="Sorensen T."/>
            <person name="Nielsen M.R."/>
            <person name="Sondergaard T.E."/>
            <person name="Sorensen J.L."/>
            <person name="Fitzpatrick D.A."/>
            <person name="Frisvad J.C."/>
            <person name="Nielsen K.L."/>
        </authorList>
    </citation>
    <scope>NUCLEOTIDE SEQUENCE</scope>
    <source>
        <strain evidence="3">IBT 29677</strain>
    </source>
</reference>
<dbReference type="RefSeq" id="XP_056488672.1">
    <property type="nucleotide sequence ID" value="XM_056629370.1"/>
</dbReference>
<dbReference type="GO" id="GO:0017000">
    <property type="term" value="P:antibiotic biosynthetic process"/>
    <property type="evidence" value="ECO:0007669"/>
    <property type="project" value="UniProtKB-ARBA"/>
</dbReference>
<dbReference type="GO" id="GO:0072330">
    <property type="term" value="P:monocarboxylic acid biosynthetic process"/>
    <property type="evidence" value="ECO:0007669"/>
    <property type="project" value="UniProtKB-ARBA"/>
</dbReference>
<protein>
    <submittedName>
        <fullName evidence="3">Alpha/beta hydrolase</fullName>
    </submittedName>
</protein>
<dbReference type="Pfam" id="PF12697">
    <property type="entry name" value="Abhydrolase_6"/>
    <property type="match status" value="1"/>
</dbReference>
<dbReference type="GO" id="GO:0016020">
    <property type="term" value="C:membrane"/>
    <property type="evidence" value="ECO:0007669"/>
    <property type="project" value="TreeGrafter"/>
</dbReference>
<evidence type="ECO:0000313" key="3">
    <source>
        <dbReference type="EMBL" id="KAJ5396620.1"/>
    </source>
</evidence>
<dbReference type="InterPro" id="IPR000073">
    <property type="entry name" value="AB_hydrolase_1"/>
</dbReference>
<organism evidence="3 4">
    <name type="scientific">Penicillium cosmopolitanum</name>
    <dbReference type="NCBI Taxonomy" id="1131564"/>
    <lineage>
        <taxon>Eukaryota</taxon>
        <taxon>Fungi</taxon>
        <taxon>Dikarya</taxon>
        <taxon>Ascomycota</taxon>
        <taxon>Pezizomycotina</taxon>
        <taxon>Eurotiomycetes</taxon>
        <taxon>Eurotiomycetidae</taxon>
        <taxon>Eurotiales</taxon>
        <taxon>Aspergillaceae</taxon>
        <taxon>Penicillium</taxon>
    </lineage>
</organism>
<gene>
    <name evidence="3" type="ORF">N7509_004733</name>
</gene>
<dbReference type="PANTHER" id="PTHR43798">
    <property type="entry name" value="MONOACYLGLYCEROL LIPASE"/>
    <property type="match status" value="1"/>
</dbReference>
<sequence>MSSLYFQTTPAISIHAQLTLPTQSNSQKPLIVFLHYWGGSSSTWHKFTTPDTQTSLTALYPTLAIDLRGWGKSTSTGPAGVHENEYSITAMASDIATILSQMKAESNHENPFQHGFVLVGHSMGAKITIASLSLLSQDLQALLRGLILVTPAPPTALDLPADMKAQQQVAYESEEAIRWTIANVLANPDILTDSDTSLIVQSSLGGNSLAKKAWPMYGMQEDVSRQAAQALGAYHDLRASIIVGELDVVEPKERVEAEVVNFLTRNKVEVTFKTVKGVKHLIPLENPVSIHEEVCKF</sequence>
<dbReference type="GeneID" id="81368350"/>
<evidence type="ECO:0000256" key="1">
    <source>
        <dbReference type="ARBA" id="ARBA00022801"/>
    </source>
</evidence>
<name>A0A9W9W0W1_9EURO</name>
<evidence type="ECO:0000313" key="4">
    <source>
        <dbReference type="Proteomes" id="UP001147747"/>
    </source>
</evidence>
<comment type="caution">
    <text evidence="3">The sequence shown here is derived from an EMBL/GenBank/DDBJ whole genome shotgun (WGS) entry which is preliminary data.</text>
</comment>
<dbReference type="EMBL" id="JAPZBU010000006">
    <property type="protein sequence ID" value="KAJ5396620.1"/>
    <property type="molecule type" value="Genomic_DNA"/>
</dbReference>
<dbReference type="SUPFAM" id="SSF53474">
    <property type="entry name" value="alpha/beta-Hydrolases"/>
    <property type="match status" value="1"/>
</dbReference>
<proteinExistence type="predicted"/>
<dbReference type="InterPro" id="IPR050266">
    <property type="entry name" value="AB_hydrolase_sf"/>
</dbReference>
<feature type="domain" description="AB hydrolase-1" evidence="2">
    <location>
        <begin position="31"/>
        <end position="287"/>
    </location>
</feature>
<dbReference type="AlphaFoldDB" id="A0A9W9W0W1"/>